<organism evidence="1 2">
    <name type="scientific">Bdellovibrio bacteriovorus</name>
    <dbReference type="NCBI Taxonomy" id="959"/>
    <lineage>
        <taxon>Bacteria</taxon>
        <taxon>Pseudomonadati</taxon>
        <taxon>Bdellovibrionota</taxon>
        <taxon>Bdellovibrionia</taxon>
        <taxon>Bdellovibrionales</taxon>
        <taxon>Pseudobdellovibrionaceae</taxon>
        <taxon>Bdellovibrio</taxon>
    </lineage>
</organism>
<dbReference type="AlphaFoldDB" id="A0A150WLH1"/>
<sequence>MEKLSQTLVSKISMVQRRLESFLDNDFENKVEESENHAALFEASRDLALVRGISQGLPEDHIDRAIVVFSRLAMLFDSGILLENHDGQWKAQASFHKGSTQLLKNNGKAIVKIPDMTLLSVLKTDSRAMLEKLQLQHLDPENKTTCLLIKASPDFAFILFSGFADLWLKDHIENVRRALINGFAD</sequence>
<dbReference type="EMBL" id="LUKF01000012">
    <property type="protein sequence ID" value="KYG64543.1"/>
    <property type="molecule type" value="Genomic_DNA"/>
</dbReference>
<reference evidence="1 2" key="1">
    <citation type="submission" date="2016-03" db="EMBL/GenBank/DDBJ databases">
        <authorList>
            <person name="Ploux O."/>
        </authorList>
    </citation>
    <scope>NUCLEOTIDE SEQUENCE [LARGE SCALE GENOMIC DNA]</scope>
    <source>
        <strain evidence="1 2">BER2</strain>
    </source>
</reference>
<dbReference type="Proteomes" id="UP000075391">
    <property type="component" value="Unassembled WGS sequence"/>
</dbReference>
<dbReference type="OrthoDB" id="5292345at2"/>
<protein>
    <submittedName>
        <fullName evidence="1">GTP cyclohydrolase</fullName>
    </submittedName>
</protein>
<gene>
    <name evidence="1" type="ORF">AZI85_03780</name>
</gene>
<dbReference type="GO" id="GO:0016787">
    <property type="term" value="F:hydrolase activity"/>
    <property type="evidence" value="ECO:0007669"/>
    <property type="project" value="UniProtKB-KW"/>
</dbReference>
<dbReference type="RefSeq" id="WP_063243521.1">
    <property type="nucleotide sequence ID" value="NZ_LUKF01000012.1"/>
</dbReference>
<name>A0A150WLH1_BDEBC</name>
<comment type="caution">
    <text evidence="1">The sequence shown here is derived from an EMBL/GenBank/DDBJ whole genome shotgun (WGS) entry which is preliminary data.</text>
</comment>
<keyword evidence="1" id="KW-0378">Hydrolase</keyword>
<accession>A0A150WLH1</accession>
<evidence type="ECO:0000313" key="2">
    <source>
        <dbReference type="Proteomes" id="UP000075391"/>
    </source>
</evidence>
<evidence type="ECO:0000313" key="1">
    <source>
        <dbReference type="EMBL" id="KYG64543.1"/>
    </source>
</evidence>
<proteinExistence type="predicted"/>